<feature type="region of interest" description="Disordered" evidence="1">
    <location>
        <begin position="100"/>
        <end position="129"/>
    </location>
</feature>
<organism evidence="2 3">
    <name type="scientific">Mycena venus</name>
    <dbReference type="NCBI Taxonomy" id="2733690"/>
    <lineage>
        <taxon>Eukaryota</taxon>
        <taxon>Fungi</taxon>
        <taxon>Dikarya</taxon>
        <taxon>Basidiomycota</taxon>
        <taxon>Agaricomycotina</taxon>
        <taxon>Agaricomycetes</taxon>
        <taxon>Agaricomycetidae</taxon>
        <taxon>Agaricales</taxon>
        <taxon>Marasmiineae</taxon>
        <taxon>Mycenaceae</taxon>
        <taxon>Mycena</taxon>
    </lineage>
</organism>
<dbReference type="AlphaFoldDB" id="A0A8H7DGN9"/>
<evidence type="ECO:0000256" key="1">
    <source>
        <dbReference type="SAM" id="MobiDB-lite"/>
    </source>
</evidence>
<accession>A0A8H7DGN9</accession>
<reference evidence="2" key="1">
    <citation type="submission" date="2020-05" db="EMBL/GenBank/DDBJ databases">
        <title>Mycena genomes resolve the evolution of fungal bioluminescence.</title>
        <authorList>
            <person name="Tsai I.J."/>
        </authorList>
    </citation>
    <scope>NUCLEOTIDE SEQUENCE</scope>
    <source>
        <strain evidence="2">CCC161011</strain>
    </source>
</reference>
<protein>
    <submittedName>
        <fullName evidence="2">Uncharacterized protein</fullName>
    </submittedName>
</protein>
<evidence type="ECO:0000313" key="3">
    <source>
        <dbReference type="Proteomes" id="UP000620124"/>
    </source>
</evidence>
<name>A0A8H7DGN9_9AGAR</name>
<dbReference type="Proteomes" id="UP000620124">
    <property type="component" value="Unassembled WGS sequence"/>
</dbReference>
<gene>
    <name evidence="2" type="ORF">MVEN_00107800</name>
</gene>
<comment type="caution">
    <text evidence="2">The sequence shown here is derived from an EMBL/GenBank/DDBJ whole genome shotgun (WGS) entry which is preliminary data.</text>
</comment>
<evidence type="ECO:0000313" key="2">
    <source>
        <dbReference type="EMBL" id="KAF7372462.1"/>
    </source>
</evidence>
<sequence>MSSPLRCSPPFHPDPGTTKDTVRAFDLVTSPAEAEKRGTYTSWASVQRVCENIPRGGATRFATRDECLLAWHSCCDAGEHDHPAPQIVRSVQAAAAFPSPELQTTSQIGRRLAQTGAGGGAGLTSPTHP</sequence>
<keyword evidence="3" id="KW-1185">Reference proteome</keyword>
<dbReference type="OrthoDB" id="3023007at2759"/>
<feature type="region of interest" description="Disordered" evidence="1">
    <location>
        <begin position="1"/>
        <end position="20"/>
    </location>
</feature>
<proteinExistence type="predicted"/>
<dbReference type="EMBL" id="JACAZI010000001">
    <property type="protein sequence ID" value="KAF7372462.1"/>
    <property type="molecule type" value="Genomic_DNA"/>
</dbReference>